<accession>A0A840RD32</accession>
<dbReference type="PROSITE" id="PS51732">
    <property type="entry name" value="ASN_GLN_ASE_3"/>
    <property type="match status" value="1"/>
</dbReference>
<dbReference type="Proteomes" id="UP000543030">
    <property type="component" value="Unassembled WGS sequence"/>
</dbReference>
<dbReference type="Gene3D" id="3.40.50.1170">
    <property type="entry name" value="L-asparaginase, N-terminal domain"/>
    <property type="match status" value="1"/>
</dbReference>
<dbReference type="InterPro" id="IPR037152">
    <property type="entry name" value="L-asparaginase_N_sf"/>
</dbReference>
<dbReference type="GO" id="GO:0004067">
    <property type="term" value="F:asparaginase activity"/>
    <property type="evidence" value="ECO:0007669"/>
    <property type="project" value="UniProtKB-UniRule"/>
</dbReference>
<sequence length="315" mass="33126">MRPGPDGLAPVPGFLTQTLQARYPMVQVLEYAPLLDSSDMTPADWNRIATDIAQRAEQYDGFVVLHGTDTLAWTAAALSFVLAGLGKPVVVTGAQHPWEAAKSDAPGNVADAIGLAASGALAEVAVVFAGVAYRGNRVRKMDCERDAAFDSPNCPPLGQRFGNGWALNSLPLPQPAHQGLLPVKPGARVVRLTLAPGFSASWLAQSLLVAPLDGVVLETYGSGNVPADAELKAAIEQLARQALVVNCTQCAAGAVQMGLYASSKSLLEAGVLNAHDMTPEAAIAKLYWVCGQTEDLAERRQLFGQNRAGEFDPGD</sequence>
<feature type="active site" evidence="2">
    <location>
        <position position="68"/>
    </location>
</feature>
<dbReference type="InterPro" id="IPR040919">
    <property type="entry name" value="Asparaginase_C"/>
</dbReference>
<dbReference type="Pfam" id="PF00710">
    <property type="entry name" value="Asparaginase"/>
    <property type="match status" value="1"/>
</dbReference>
<dbReference type="InterPro" id="IPR006034">
    <property type="entry name" value="Asparaginase/glutaminase-like"/>
</dbReference>
<feature type="binding site" evidence="1">
    <location>
        <position position="37"/>
    </location>
    <ligand>
        <name>substrate</name>
    </ligand>
</feature>
<dbReference type="Gene3D" id="3.40.50.40">
    <property type="match status" value="1"/>
</dbReference>
<name>A0A840RD32_9NEIS</name>
<evidence type="ECO:0000259" key="4">
    <source>
        <dbReference type="Pfam" id="PF17763"/>
    </source>
</evidence>
<dbReference type="SMART" id="SM00870">
    <property type="entry name" value="Asparaginase"/>
    <property type="match status" value="1"/>
</dbReference>
<feature type="domain" description="Asparaginase/glutaminase C-terminal" evidence="4">
    <location>
        <begin position="188"/>
        <end position="303"/>
    </location>
</feature>
<dbReference type="PIRSF" id="PIRSF001220">
    <property type="entry name" value="L-ASNase_gatD"/>
    <property type="match status" value="1"/>
</dbReference>
<evidence type="ECO:0000256" key="1">
    <source>
        <dbReference type="PIRSR" id="PIRSR001220-2"/>
    </source>
</evidence>
<evidence type="ECO:0000313" key="5">
    <source>
        <dbReference type="EMBL" id="MBB5190336.1"/>
    </source>
</evidence>
<dbReference type="EMBL" id="JACHHN010000002">
    <property type="protein sequence ID" value="MBB5190336.1"/>
    <property type="molecule type" value="Genomic_DNA"/>
</dbReference>
<organism evidence="5 6">
    <name type="scientific">Silvimonas terrae</name>
    <dbReference type="NCBI Taxonomy" id="300266"/>
    <lineage>
        <taxon>Bacteria</taxon>
        <taxon>Pseudomonadati</taxon>
        <taxon>Pseudomonadota</taxon>
        <taxon>Betaproteobacteria</taxon>
        <taxon>Neisseriales</taxon>
        <taxon>Chitinibacteraceae</taxon>
        <taxon>Silvimonas</taxon>
    </lineage>
</organism>
<feature type="binding site" evidence="1">
    <location>
        <begin position="68"/>
        <end position="69"/>
    </location>
    <ligand>
        <name>substrate</name>
    </ligand>
</feature>
<dbReference type="InterPro" id="IPR036152">
    <property type="entry name" value="Asp/glu_Ase-like_sf"/>
</dbReference>
<dbReference type="InterPro" id="IPR027473">
    <property type="entry name" value="L-asparaginase_C"/>
</dbReference>
<dbReference type="EC" id="3.5.1.1" evidence="5"/>
<evidence type="ECO:0000313" key="6">
    <source>
        <dbReference type="Proteomes" id="UP000543030"/>
    </source>
</evidence>
<dbReference type="Pfam" id="PF17763">
    <property type="entry name" value="Asparaginase_C"/>
    <property type="match status" value="1"/>
</dbReference>
<protein>
    <submittedName>
        <fullName evidence="5">L-asparaginase</fullName>
        <ecNumber evidence="5">3.5.1.1</ecNumber>
    </submittedName>
</protein>
<comment type="caution">
    <text evidence="5">The sequence shown here is derived from an EMBL/GenBank/DDBJ whole genome shotgun (WGS) entry which is preliminary data.</text>
</comment>
<dbReference type="PANTHER" id="PTHR11707:SF28">
    <property type="entry name" value="60 KDA LYSOPHOSPHOLIPASE"/>
    <property type="match status" value="1"/>
</dbReference>
<reference evidence="5 6" key="1">
    <citation type="submission" date="2020-08" db="EMBL/GenBank/DDBJ databases">
        <title>Genomic Encyclopedia of Type Strains, Phase IV (KMG-IV): sequencing the most valuable type-strain genomes for metagenomic binning, comparative biology and taxonomic classification.</title>
        <authorList>
            <person name="Goeker M."/>
        </authorList>
    </citation>
    <scope>NUCLEOTIDE SEQUENCE [LARGE SCALE GENOMIC DNA]</scope>
    <source>
        <strain evidence="5 6">DSM 18233</strain>
    </source>
</reference>
<dbReference type="PRINTS" id="PR00139">
    <property type="entry name" value="ASNGLNASE"/>
</dbReference>
<feature type="domain" description="L-asparaginase N-terminal" evidence="3">
    <location>
        <begin position="23"/>
        <end position="164"/>
    </location>
</feature>
<evidence type="ECO:0000256" key="2">
    <source>
        <dbReference type="PROSITE-ProRule" id="PRU10100"/>
    </source>
</evidence>
<proteinExistence type="predicted"/>
<dbReference type="InterPro" id="IPR027474">
    <property type="entry name" value="L-asparaginase_N"/>
</dbReference>
<dbReference type="CDD" id="cd08963">
    <property type="entry name" value="L-asparaginase_I"/>
    <property type="match status" value="1"/>
</dbReference>
<evidence type="ECO:0000259" key="3">
    <source>
        <dbReference type="Pfam" id="PF00710"/>
    </source>
</evidence>
<keyword evidence="5" id="KW-0378">Hydrolase</keyword>
<dbReference type="InterPro" id="IPR027475">
    <property type="entry name" value="Asparaginase/glutaminase_AS2"/>
</dbReference>
<dbReference type="PIRSF" id="PIRSF500176">
    <property type="entry name" value="L_ASNase"/>
    <property type="match status" value="1"/>
</dbReference>
<gene>
    <name evidence="5" type="ORF">HNQ50_001058</name>
</gene>
<dbReference type="AlphaFoldDB" id="A0A840RD32"/>
<keyword evidence="6" id="KW-1185">Reference proteome</keyword>
<dbReference type="PANTHER" id="PTHR11707">
    <property type="entry name" value="L-ASPARAGINASE"/>
    <property type="match status" value="1"/>
</dbReference>
<dbReference type="SUPFAM" id="SSF53774">
    <property type="entry name" value="Glutaminase/Asparaginase"/>
    <property type="match status" value="1"/>
</dbReference>
<dbReference type="PROSITE" id="PS00917">
    <property type="entry name" value="ASN_GLN_ASE_2"/>
    <property type="match status" value="1"/>
</dbReference>
<dbReference type="InterPro" id="IPR041725">
    <property type="entry name" value="L-asparaginase_I"/>
</dbReference>